<proteinExistence type="predicted"/>
<sequence>MATCATVVTMGSKDFSYSTLGSRHAFHSPLFPVEGKIRGLYHAPTMSFITTHKELLPIMVGLGWSPWFNSLEGRTTYSKCIHSGNHSVTFYSSLPYPDFKEAKLEDIRAFVRAVQKFTPVKKFVEISMNNQDLKQISRSTQ</sequence>
<comment type="caution">
    <text evidence="1">The sequence shown here is derived from an EMBL/GenBank/DDBJ whole genome shotgun (WGS) entry which is preliminary data.</text>
</comment>
<reference evidence="2" key="1">
    <citation type="journal article" date="2024" name="Proc. Natl. Acad. Sci. U.S.A.">
        <title>Extraordinary preservation of gene collinearity over three hundred million years revealed in homosporous lycophytes.</title>
        <authorList>
            <person name="Li C."/>
            <person name="Wickell D."/>
            <person name="Kuo L.Y."/>
            <person name="Chen X."/>
            <person name="Nie B."/>
            <person name="Liao X."/>
            <person name="Peng D."/>
            <person name="Ji J."/>
            <person name="Jenkins J."/>
            <person name="Williams M."/>
            <person name="Shu S."/>
            <person name="Plott C."/>
            <person name="Barry K."/>
            <person name="Rajasekar S."/>
            <person name="Grimwood J."/>
            <person name="Han X."/>
            <person name="Sun S."/>
            <person name="Hou Z."/>
            <person name="He W."/>
            <person name="Dai G."/>
            <person name="Sun C."/>
            <person name="Schmutz J."/>
            <person name="Leebens-Mack J.H."/>
            <person name="Li F.W."/>
            <person name="Wang L."/>
        </authorList>
    </citation>
    <scope>NUCLEOTIDE SEQUENCE [LARGE SCALE GENOMIC DNA]</scope>
    <source>
        <strain evidence="2">cv. PW_Plant_1</strain>
    </source>
</reference>
<gene>
    <name evidence="1" type="ORF">O6H91_06G087900</name>
</gene>
<keyword evidence="2" id="KW-1185">Reference proteome</keyword>
<dbReference type="EMBL" id="CM055097">
    <property type="protein sequence ID" value="KAJ7553204.1"/>
    <property type="molecule type" value="Genomic_DNA"/>
</dbReference>
<dbReference type="Proteomes" id="UP001162992">
    <property type="component" value="Chromosome 6"/>
</dbReference>
<accession>A0ACC2DFZ5</accession>
<evidence type="ECO:0000313" key="1">
    <source>
        <dbReference type="EMBL" id="KAJ7553204.1"/>
    </source>
</evidence>
<organism evidence="1 2">
    <name type="scientific">Diphasiastrum complanatum</name>
    <name type="common">Issler's clubmoss</name>
    <name type="synonym">Lycopodium complanatum</name>
    <dbReference type="NCBI Taxonomy" id="34168"/>
    <lineage>
        <taxon>Eukaryota</taxon>
        <taxon>Viridiplantae</taxon>
        <taxon>Streptophyta</taxon>
        <taxon>Embryophyta</taxon>
        <taxon>Tracheophyta</taxon>
        <taxon>Lycopodiopsida</taxon>
        <taxon>Lycopodiales</taxon>
        <taxon>Lycopodiaceae</taxon>
        <taxon>Lycopodioideae</taxon>
        <taxon>Diphasiastrum</taxon>
    </lineage>
</organism>
<name>A0ACC2DFZ5_DIPCM</name>
<evidence type="ECO:0000313" key="2">
    <source>
        <dbReference type="Proteomes" id="UP001162992"/>
    </source>
</evidence>
<protein>
    <submittedName>
        <fullName evidence="1">Uncharacterized protein</fullName>
    </submittedName>
</protein>